<keyword evidence="2" id="KW-0560">Oxidoreductase</keyword>
<dbReference type="PANTHER" id="PTHR33930">
    <property type="entry name" value="ALKYL HYDROPEROXIDE REDUCTASE AHPD"/>
    <property type="match status" value="1"/>
</dbReference>
<dbReference type="AlphaFoldDB" id="A0A1I7EPC1"/>
<dbReference type="Pfam" id="PF02627">
    <property type="entry name" value="CMD"/>
    <property type="match status" value="2"/>
</dbReference>
<feature type="domain" description="Carboxymuconolactone decarboxylase-like" evidence="1">
    <location>
        <begin position="34"/>
        <end position="101"/>
    </location>
</feature>
<dbReference type="GO" id="GO:0051920">
    <property type="term" value="F:peroxiredoxin activity"/>
    <property type="evidence" value="ECO:0007669"/>
    <property type="project" value="InterPro"/>
</dbReference>
<sequence>MTLTTRQQSIKDEFIRVRNTWAPQWESILRNDCDFLHAYLKLSAVPLSHNRLEDKVKEFIYIAVNASSTHLFAPGIQMHLKAALDFGATREELMEVLELTSTVGIHASNVAMPILAEVLQEEGLRKPAGSDNSRLQALKRHFTEVQGYWDPIWDDALELDPDFFEAYLEFSSVPWQTGVLAPKVKELVLCALDIAATHLYKPGIKIHMRNAIRHGATAEEIIETVEIASVIGIHGALIGTPMLDDAIAAARAS</sequence>
<dbReference type="PANTHER" id="PTHR33930:SF2">
    <property type="entry name" value="BLR3452 PROTEIN"/>
    <property type="match status" value="1"/>
</dbReference>
<evidence type="ECO:0000313" key="2">
    <source>
        <dbReference type="EMBL" id="SFU25780.1"/>
    </source>
</evidence>
<protein>
    <submittedName>
        <fullName evidence="2">Uncharacterized conserved protein YurZ, alkylhydroperoxidase/carboxymuconolactone decarboxylase family</fullName>
    </submittedName>
</protein>
<dbReference type="InterPro" id="IPR029032">
    <property type="entry name" value="AhpD-like"/>
</dbReference>
<organism evidence="2 3">
    <name type="scientific">Paraburkholderia aspalathi</name>
    <dbReference type="NCBI Taxonomy" id="1324617"/>
    <lineage>
        <taxon>Bacteria</taxon>
        <taxon>Pseudomonadati</taxon>
        <taxon>Pseudomonadota</taxon>
        <taxon>Betaproteobacteria</taxon>
        <taxon>Burkholderiales</taxon>
        <taxon>Burkholderiaceae</taxon>
        <taxon>Paraburkholderia</taxon>
    </lineage>
</organism>
<proteinExistence type="predicted"/>
<dbReference type="SUPFAM" id="SSF69118">
    <property type="entry name" value="AhpD-like"/>
    <property type="match status" value="1"/>
</dbReference>
<evidence type="ECO:0000259" key="1">
    <source>
        <dbReference type="Pfam" id="PF02627"/>
    </source>
</evidence>
<dbReference type="Gene3D" id="1.20.1290.10">
    <property type="entry name" value="AhpD-like"/>
    <property type="match status" value="1"/>
</dbReference>
<dbReference type="OrthoDB" id="3824300at2"/>
<gene>
    <name evidence="2" type="ORF">SAMN05192563_104133</name>
</gene>
<name>A0A1I7EPC1_9BURK</name>
<dbReference type="EMBL" id="FPBH01000041">
    <property type="protein sequence ID" value="SFU25780.1"/>
    <property type="molecule type" value="Genomic_DNA"/>
</dbReference>
<dbReference type="RefSeq" id="WP_093645801.1">
    <property type="nucleotide sequence ID" value="NZ_FPBH01000041.1"/>
</dbReference>
<keyword evidence="2" id="KW-0575">Peroxidase</keyword>
<feature type="domain" description="Carboxymuconolactone decarboxylase-like" evidence="1">
    <location>
        <begin position="161"/>
        <end position="232"/>
    </location>
</feature>
<dbReference type="Proteomes" id="UP000198844">
    <property type="component" value="Unassembled WGS sequence"/>
</dbReference>
<evidence type="ECO:0000313" key="3">
    <source>
        <dbReference type="Proteomes" id="UP000198844"/>
    </source>
</evidence>
<reference evidence="2 3" key="1">
    <citation type="submission" date="2016-10" db="EMBL/GenBank/DDBJ databases">
        <authorList>
            <person name="de Groot N.N."/>
        </authorList>
    </citation>
    <scope>NUCLEOTIDE SEQUENCE [LARGE SCALE GENOMIC DNA]</scope>
    <source>
        <strain evidence="2 3">LMG 27731</strain>
    </source>
</reference>
<dbReference type="InterPro" id="IPR003779">
    <property type="entry name" value="CMD-like"/>
</dbReference>
<accession>A0A1I7EPC1</accession>